<dbReference type="Gene3D" id="3.20.20.105">
    <property type="entry name" value="Queuine tRNA-ribosyltransferase-like"/>
    <property type="match status" value="1"/>
</dbReference>
<dbReference type="Pfam" id="PF01702">
    <property type="entry name" value="TGT"/>
    <property type="match status" value="1"/>
</dbReference>
<dbReference type="GO" id="GO:0002099">
    <property type="term" value="P:tRNA wobble guanine modification"/>
    <property type="evidence" value="ECO:0007669"/>
    <property type="project" value="TreeGrafter"/>
</dbReference>
<gene>
    <name evidence="6" type="primary">tgtA</name>
    <name evidence="8" type="ORF">KN1_18910</name>
</gene>
<dbReference type="UniPathway" id="UPA00393"/>
<feature type="binding site" evidence="6">
    <location>
        <position position="120"/>
    </location>
    <ligand>
        <name>substrate</name>
    </ligand>
</feature>
<feature type="active site" description="Nucleophile" evidence="6">
    <location>
        <position position="85"/>
    </location>
</feature>
<dbReference type="AlphaFoldDB" id="A0A8D5U777"/>
<evidence type="ECO:0000313" key="8">
    <source>
        <dbReference type="EMBL" id="BCU70594.1"/>
    </source>
</evidence>
<dbReference type="PANTHER" id="PTHR46499">
    <property type="entry name" value="QUEUINE TRNA-RIBOSYLTRANSFERASE"/>
    <property type="match status" value="1"/>
</dbReference>
<comment type="function">
    <text evidence="6">Exchanges the guanine residue with 7-cyano-7-deazaguanine (preQ0) at position 15 in the dihydrouridine loop (D-loop) of archaeal tRNAs.</text>
</comment>
<dbReference type="KEGG" id="csty:KN1_18910"/>
<dbReference type="SUPFAM" id="SSF88802">
    <property type="entry name" value="Pre-PUA domain"/>
    <property type="match status" value="1"/>
</dbReference>
<dbReference type="GO" id="GO:0016763">
    <property type="term" value="F:pentosyltransferase activity"/>
    <property type="evidence" value="ECO:0007669"/>
    <property type="project" value="UniProtKB-UniRule"/>
</dbReference>
<reference evidence="8 9" key="1">
    <citation type="submission" date="2021-04" db="EMBL/GenBank/DDBJ databases">
        <title>Complete genome sequence of Stygiolobus sp. KN-1.</title>
        <authorList>
            <person name="Nakamura K."/>
            <person name="Sakai H."/>
            <person name="Kurosawa N."/>
        </authorList>
    </citation>
    <scope>NUCLEOTIDE SEQUENCE [LARGE SCALE GENOMIC DNA]</scope>
    <source>
        <strain evidence="8 9">KN-1</strain>
    </source>
</reference>
<dbReference type="InterPro" id="IPR004804">
    <property type="entry name" value="TgtA"/>
</dbReference>
<keyword evidence="4 6" id="KW-0479">Metal-binding</keyword>
<evidence type="ECO:0000256" key="3">
    <source>
        <dbReference type="ARBA" id="ARBA00022694"/>
    </source>
</evidence>
<keyword evidence="3 6" id="KW-0819">tRNA processing</keyword>
<evidence type="ECO:0000256" key="6">
    <source>
        <dbReference type="HAMAP-Rule" id="MF_01634"/>
    </source>
</evidence>
<proteinExistence type="inferred from homology"/>
<keyword evidence="5 6" id="KW-0862">Zinc</keyword>
<dbReference type="GO" id="GO:0005737">
    <property type="term" value="C:cytoplasm"/>
    <property type="evidence" value="ECO:0007669"/>
    <property type="project" value="TreeGrafter"/>
</dbReference>
<dbReference type="GeneID" id="66163619"/>
<dbReference type="EC" id="2.4.2.48" evidence="6"/>
<evidence type="ECO:0000256" key="1">
    <source>
        <dbReference type="ARBA" id="ARBA00022676"/>
    </source>
</evidence>
<comment type="catalytic activity">
    <reaction evidence="6">
        <text>guanosine(15) in tRNA + 7-cyano-7-carbaguanine = 7-cyano-7-carbaguanosine(15) in tRNA + guanine</text>
        <dbReference type="Rhea" id="RHEA:43164"/>
        <dbReference type="Rhea" id="RHEA-COMP:10371"/>
        <dbReference type="Rhea" id="RHEA-COMP:10372"/>
        <dbReference type="ChEBI" id="CHEBI:16235"/>
        <dbReference type="ChEBI" id="CHEBI:45075"/>
        <dbReference type="ChEBI" id="CHEBI:74269"/>
        <dbReference type="ChEBI" id="CHEBI:82850"/>
        <dbReference type="EC" id="2.4.2.48"/>
    </reaction>
</comment>
<name>A0A8D5U777_9CREN</name>
<organism evidence="8 9">
    <name type="scientific">Stygiolobus caldivivus</name>
    <dbReference type="NCBI Taxonomy" id="2824673"/>
    <lineage>
        <taxon>Archaea</taxon>
        <taxon>Thermoproteota</taxon>
        <taxon>Thermoprotei</taxon>
        <taxon>Sulfolobales</taxon>
        <taxon>Sulfolobaceae</taxon>
        <taxon>Stygiolobus</taxon>
    </lineage>
</organism>
<dbReference type="Proteomes" id="UP000825123">
    <property type="component" value="Chromosome"/>
</dbReference>
<dbReference type="HAMAP" id="MF_01634">
    <property type="entry name" value="TgtA_arch"/>
    <property type="match status" value="1"/>
</dbReference>
<evidence type="ECO:0000313" key="9">
    <source>
        <dbReference type="Proteomes" id="UP000825123"/>
    </source>
</evidence>
<dbReference type="NCBIfam" id="TIGR00449">
    <property type="entry name" value="tgt_general"/>
    <property type="match status" value="1"/>
</dbReference>
<dbReference type="InterPro" id="IPR036511">
    <property type="entry name" value="TGT-like_sf"/>
</dbReference>
<keyword evidence="1 6" id="KW-0328">Glycosyltransferase</keyword>
<dbReference type="NCBIfam" id="TIGR00432">
    <property type="entry name" value="arcsn_tRNA_tgt"/>
    <property type="match status" value="1"/>
</dbReference>
<comment type="pathway">
    <text evidence="6">tRNA modification; archaeosine-tRNA biosynthesis.</text>
</comment>
<feature type="binding site" evidence="6">
    <location>
        <position position="275"/>
    </location>
    <ligand>
        <name>Zn(2+)</name>
        <dbReference type="ChEBI" id="CHEBI:29105"/>
    </ligand>
</feature>
<evidence type="ECO:0000259" key="7">
    <source>
        <dbReference type="Pfam" id="PF01702"/>
    </source>
</evidence>
<evidence type="ECO:0000256" key="5">
    <source>
        <dbReference type="ARBA" id="ARBA00022833"/>
    </source>
</evidence>
<evidence type="ECO:0000256" key="2">
    <source>
        <dbReference type="ARBA" id="ARBA00022679"/>
    </source>
</evidence>
<dbReference type="SUPFAM" id="SSF51713">
    <property type="entry name" value="tRNA-guanine transglycosylase"/>
    <property type="match status" value="1"/>
</dbReference>
<dbReference type="GO" id="GO:0008270">
    <property type="term" value="F:zinc ion binding"/>
    <property type="evidence" value="ECO:0007669"/>
    <property type="project" value="UniProtKB-UniRule"/>
</dbReference>
<dbReference type="InterPro" id="IPR050076">
    <property type="entry name" value="ArchSynthase1/Queuine_TRR"/>
</dbReference>
<sequence>MVGEFEIKEEDLAGRIGILSTLHGNIETPTFFPVINPVKSEITVEDIKKVGFNNIITNAYLVKKNLNIKSHIHDYFSFNGIIMTDSGAYQILQYGEISISNKEIVEYELEIKPDIAVILDVPTGDVKNESDAKLSVDETLRRINESLPHVRSSSDQIIWVYPIQGGRFLDLLAYSAKYSFQFDEFKMLALGSPTVLMQRYEYVPLIDMIYTAKSNVTRGKAFHLFGGGLPHIMPFAVALGVDSFDSASYILYARDNRYITRDRVYRLEELEYFPCSCPVCSKYTPKDLQEMEQKDRTRLLAIHNLYVIKEEINAIKQSIKEGRLFEYLQQKAFSHPRVYDAFKSVLKYADYLEKFDPRTKGEIKGVFLYNKDSLARPEIKRHERLLREKIIHKADKSANHKKRVVITCEDGYYDDINSEVEVYLLNPFYGPIPIELKNSFPYSQYETPTIIDDEIIEQERKKLKDFLYDMRDNISSISVIKCEKLHINSTRDVPIELFLDQL</sequence>
<feature type="binding site" evidence="6">
    <location>
        <position position="277"/>
    </location>
    <ligand>
        <name>Zn(2+)</name>
        <dbReference type="ChEBI" id="CHEBI:29105"/>
    </ligand>
</feature>
<protein>
    <recommendedName>
        <fullName evidence="6">tRNA-guanine(15) transglycosylase</fullName>
        <ecNumber evidence="6">2.4.2.48</ecNumber>
    </recommendedName>
    <alternativeName>
        <fullName evidence="6">7-cyano-7-deazaguanine tRNA-ribosyltransferase</fullName>
    </alternativeName>
    <alternativeName>
        <fullName evidence="6">Archaeal tRNA-guanine transglycosylase</fullName>
    </alternativeName>
</protein>
<dbReference type="RefSeq" id="WP_221287284.1">
    <property type="nucleotide sequence ID" value="NZ_AP024597.1"/>
</dbReference>
<comment type="similarity">
    <text evidence="6">Belongs to the archaeosine tRNA-ribosyltransferase family.</text>
</comment>
<keyword evidence="9" id="KW-1185">Reference proteome</keyword>
<comment type="caution">
    <text evidence="6">Lacks conserved residue(s) required for the propagation of feature annotation.</text>
</comment>
<feature type="binding site" evidence="6">
    <location>
        <position position="280"/>
    </location>
    <ligand>
        <name>Zn(2+)</name>
        <dbReference type="ChEBI" id="CHEBI:29105"/>
    </ligand>
</feature>
<evidence type="ECO:0000256" key="4">
    <source>
        <dbReference type="ARBA" id="ARBA00022723"/>
    </source>
</evidence>
<dbReference type="PANTHER" id="PTHR46499:SF1">
    <property type="entry name" value="QUEUINE TRNA-RIBOSYLTRANSFERASE"/>
    <property type="match status" value="1"/>
</dbReference>
<dbReference type="InterPro" id="IPR002616">
    <property type="entry name" value="tRNA_ribo_trans-like"/>
</dbReference>
<comment type="cofactor">
    <cofactor evidence="6">
        <name>Zn(2+)</name>
        <dbReference type="ChEBI" id="CHEBI:29105"/>
    </cofactor>
    <text evidence="6">Binds 1 zinc ion per subunit.</text>
</comment>
<accession>A0A8D5U777</accession>
<dbReference type="EMBL" id="AP024597">
    <property type="protein sequence ID" value="BCU70594.1"/>
    <property type="molecule type" value="Genomic_DNA"/>
</dbReference>
<feature type="domain" description="tRNA-guanine(15) transglycosylase-like" evidence="7">
    <location>
        <begin position="14"/>
        <end position="336"/>
    </location>
</feature>
<keyword evidence="2 6" id="KW-0808">Transferase</keyword>